<protein>
    <submittedName>
        <fullName evidence="3">Uncharacterized protein</fullName>
    </submittedName>
</protein>
<keyword evidence="2" id="KW-0472">Membrane</keyword>
<gene>
    <name evidence="3" type="ORF">OEZ85_011972</name>
</gene>
<keyword evidence="2" id="KW-0812">Transmembrane</keyword>
<keyword evidence="2" id="KW-1133">Transmembrane helix</keyword>
<name>A0ABY8TRY9_TETOB</name>
<proteinExistence type="predicted"/>
<evidence type="ECO:0000256" key="1">
    <source>
        <dbReference type="SAM" id="MobiDB-lite"/>
    </source>
</evidence>
<feature type="transmembrane region" description="Helical" evidence="2">
    <location>
        <begin position="379"/>
        <end position="402"/>
    </location>
</feature>
<accession>A0ABY8TRY9</accession>
<sequence>MTAAAAGDAADAGPSTAAGPQSMWRRLTKSLSYSLDAMIDGVLQDGDVLVVVEKPRCFAADEQVLPHTTTFRAHNKVLVPRIRRAFALLCVVGMVAWLLVDVLYQDANGLVPGLRDTYIIDSKPFDPNEQQQQHDSSTTSVCTCTYSAASSAYGLPPYSSLVRNSDHNQPSFKTFLAYCEQLPGGQQLLNNSTAAGRLVIGVLDEFFYHLTAMRIAAPTSAILLPKEGWKAVRMADAQRAAYAALSTAQCKIWSSPENITTNDEVAIGMKHAALLYAAFSTALGRLLEMPDSATTAEAVSQATNVSAPISCPNVPSRDQLPLALGEWCVPAAGQPGRTADTRDNERDCSDPYAAYVQWCAPALCHTLGPKSHYLQAVQIMSAIGGVYSIIAMFAFAIVWRAFCALERQVDLDGLWLTNYSRLTACWPTAADAAHRLRSWHGLGGVNAMPPLPQHSGGVQLGTAAMPLAKPAAGSSASQNV</sequence>
<feature type="region of interest" description="Disordered" evidence="1">
    <location>
        <begin position="1"/>
        <end position="20"/>
    </location>
</feature>
<dbReference type="Proteomes" id="UP001244341">
    <property type="component" value="Chromosome 3b"/>
</dbReference>
<evidence type="ECO:0000256" key="2">
    <source>
        <dbReference type="SAM" id="Phobius"/>
    </source>
</evidence>
<organism evidence="3 4">
    <name type="scientific">Tetradesmus obliquus</name>
    <name type="common">Green alga</name>
    <name type="synonym">Acutodesmus obliquus</name>
    <dbReference type="NCBI Taxonomy" id="3088"/>
    <lineage>
        <taxon>Eukaryota</taxon>
        <taxon>Viridiplantae</taxon>
        <taxon>Chlorophyta</taxon>
        <taxon>core chlorophytes</taxon>
        <taxon>Chlorophyceae</taxon>
        <taxon>CS clade</taxon>
        <taxon>Sphaeropleales</taxon>
        <taxon>Scenedesmaceae</taxon>
        <taxon>Tetradesmus</taxon>
    </lineage>
</organism>
<evidence type="ECO:0000313" key="3">
    <source>
        <dbReference type="EMBL" id="WIA11887.1"/>
    </source>
</evidence>
<feature type="transmembrane region" description="Helical" evidence="2">
    <location>
        <begin position="85"/>
        <end position="104"/>
    </location>
</feature>
<keyword evidence="4" id="KW-1185">Reference proteome</keyword>
<evidence type="ECO:0000313" key="4">
    <source>
        <dbReference type="Proteomes" id="UP001244341"/>
    </source>
</evidence>
<reference evidence="3 4" key="1">
    <citation type="submission" date="2023-05" db="EMBL/GenBank/DDBJ databases">
        <title>A 100% complete, gapless, phased diploid assembly of the Scenedesmus obliquus UTEX 3031 genome.</title>
        <authorList>
            <person name="Biondi T.C."/>
            <person name="Hanschen E.R."/>
            <person name="Kwon T."/>
            <person name="Eng W."/>
            <person name="Kruse C.P.S."/>
            <person name="Koehler S.I."/>
            <person name="Kunde Y."/>
            <person name="Gleasner C.D."/>
            <person name="You Mak K.T."/>
            <person name="Polle J."/>
            <person name="Hovde B.T."/>
            <person name="Starkenburg S.R."/>
        </authorList>
    </citation>
    <scope>NUCLEOTIDE SEQUENCE [LARGE SCALE GENOMIC DNA]</scope>
    <source>
        <strain evidence="3 4">DOE0152z</strain>
    </source>
</reference>
<dbReference type="EMBL" id="CP126210">
    <property type="protein sequence ID" value="WIA11887.1"/>
    <property type="molecule type" value="Genomic_DNA"/>
</dbReference>